<organism evidence="1 2">
    <name type="scientific">Ideonella paludis</name>
    <dbReference type="NCBI Taxonomy" id="1233411"/>
    <lineage>
        <taxon>Bacteria</taxon>
        <taxon>Pseudomonadati</taxon>
        <taxon>Pseudomonadota</taxon>
        <taxon>Betaproteobacteria</taxon>
        <taxon>Burkholderiales</taxon>
        <taxon>Sphaerotilaceae</taxon>
        <taxon>Ideonella</taxon>
    </lineage>
</organism>
<proteinExistence type="predicted"/>
<keyword evidence="2" id="KW-1185">Reference proteome</keyword>
<sequence length="382" mass="41532">MNAPESFVSPGLDAQRLAEARAWQARAQAGENLLLGDARALPAPVAQLAALQDDSPGVKQVCDGGLTAVVRCWQDEQGRRWAIKQARPQSRVRNADGETAFVNELLRHGELRALQAQGARLTGVHLPVWGSLRHGLLVSPWIARAQAPTATDPRVLTQVLTSGCALAVNGFFDWDPSPGNLLDDGQQVWRFDLGYCYRFDPRLGFNSAGDGVHAGNALPLHHVAERIETRWLSGAWLDLEQRRGLAAAVEAARLFNAAVAQAYAHAAMALVAKGGQAAVMAAWQQLAAQRAAATRDDAAARAFYVRQSWHAHWHDVQDDLSGRSCTATTLARLDWLREASGQHAELLSPDVPALADEPRRQALRSQLAQWVQEASGCRVDRS</sequence>
<accession>A0ABS5DS04</accession>
<name>A0ABS5DS04_9BURK</name>
<evidence type="ECO:0000313" key="2">
    <source>
        <dbReference type="Proteomes" id="UP000672097"/>
    </source>
</evidence>
<dbReference type="RefSeq" id="WP_210805182.1">
    <property type="nucleotide sequence ID" value="NZ_JAGQDG010000001.1"/>
</dbReference>
<evidence type="ECO:0000313" key="1">
    <source>
        <dbReference type="EMBL" id="MBQ0933839.1"/>
    </source>
</evidence>
<evidence type="ECO:0008006" key="3">
    <source>
        <dbReference type="Google" id="ProtNLM"/>
    </source>
</evidence>
<reference evidence="1 2" key="1">
    <citation type="submission" date="2021-04" db="EMBL/GenBank/DDBJ databases">
        <title>The genome sequence of type strain Ideonella paludis KCTC 32238.</title>
        <authorList>
            <person name="Liu Y."/>
        </authorList>
    </citation>
    <scope>NUCLEOTIDE SEQUENCE [LARGE SCALE GENOMIC DNA]</scope>
    <source>
        <strain evidence="1 2">KCTC 32238</strain>
    </source>
</reference>
<gene>
    <name evidence="1" type="ORF">KAK11_00765</name>
</gene>
<protein>
    <recommendedName>
        <fullName evidence="3">Aminoglycoside phosphotransferase domain-containing protein</fullName>
    </recommendedName>
</protein>
<dbReference type="Proteomes" id="UP000672097">
    <property type="component" value="Unassembled WGS sequence"/>
</dbReference>
<comment type="caution">
    <text evidence="1">The sequence shown here is derived from an EMBL/GenBank/DDBJ whole genome shotgun (WGS) entry which is preliminary data.</text>
</comment>
<dbReference type="EMBL" id="JAGQDG010000001">
    <property type="protein sequence ID" value="MBQ0933839.1"/>
    <property type="molecule type" value="Genomic_DNA"/>
</dbReference>